<keyword evidence="2" id="KW-1185">Reference proteome</keyword>
<dbReference type="EMBL" id="JASBWV010000001">
    <property type="protein sequence ID" value="KAJ9127979.1"/>
    <property type="molecule type" value="Genomic_DNA"/>
</dbReference>
<accession>A0ACC2XX53</accession>
<protein>
    <submittedName>
        <fullName evidence="1">Uncharacterized protein</fullName>
    </submittedName>
</protein>
<reference evidence="1" key="1">
    <citation type="submission" date="2023-04" db="EMBL/GenBank/DDBJ databases">
        <title>Draft Genome sequencing of Naganishia species isolated from polar environments using Oxford Nanopore Technology.</title>
        <authorList>
            <person name="Leo P."/>
            <person name="Venkateswaran K."/>
        </authorList>
    </citation>
    <scope>NUCLEOTIDE SEQUENCE</scope>
    <source>
        <strain evidence="1">DBVPG 5303</strain>
    </source>
</reference>
<evidence type="ECO:0000313" key="1">
    <source>
        <dbReference type="EMBL" id="KAJ9127979.1"/>
    </source>
</evidence>
<name>A0ACC2XX53_9TREE</name>
<proteinExistence type="predicted"/>
<dbReference type="Proteomes" id="UP001234202">
    <property type="component" value="Unassembled WGS sequence"/>
</dbReference>
<gene>
    <name evidence="1" type="ORF">QFC24_000265</name>
</gene>
<evidence type="ECO:0000313" key="2">
    <source>
        <dbReference type="Proteomes" id="UP001234202"/>
    </source>
</evidence>
<comment type="caution">
    <text evidence="1">The sequence shown here is derived from an EMBL/GenBank/DDBJ whole genome shotgun (WGS) entry which is preliminary data.</text>
</comment>
<organism evidence="1 2">
    <name type="scientific">Naganishia onofrii</name>
    <dbReference type="NCBI Taxonomy" id="1851511"/>
    <lineage>
        <taxon>Eukaryota</taxon>
        <taxon>Fungi</taxon>
        <taxon>Dikarya</taxon>
        <taxon>Basidiomycota</taxon>
        <taxon>Agaricomycotina</taxon>
        <taxon>Tremellomycetes</taxon>
        <taxon>Filobasidiales</taxon>
        <taxon>Filobasidiaceae</taxon>
        <taxon>Naganishia</taxon>
    </lineage>
</organism>
<sequence length="303" mass="33610">MQSGIGLAAAKTFAAKGMKVFLADIHPEHLRTAGEQVEAVIAENAVHGGEVETMVVDVSKLEDVVRMKEKVIELWGEVAILMNNASPSLPLHPHTIVFTNSRDPAYLGCKVRIRSYILIGKVARTAGARMEQCPRCEFTRSRAWLCGIRSDHGITTPPGNAVYNVSKSAVKTLTEQLAHELRNTPGSKCTAHLFIPGWVHTGDRARSGQPKPPGAWTPEQTVLYMLDKLAQGQFYILCPDNDVSTELDKLRINWALGDILEDRPALSRWHPEYKARFDEYIKNNMGLKARSRSRGRVGGMTEL</sequence>